<keyword evidence="1" id="KW-0472">Membrane</keyword>
<keyword evidence="1" id="KW-0812">Transmembrane</keyword>
<keyword evidence="4" id="KW-1185">Reference proteome</keyword>
<keyword evidence="1" id="KW-1133">Transmembrane helix</keyword>
<sequence length="82" mass="8885">MRLGTGIVLIALGAILAFAVNVQLSGIDLRVVGWILMVVGAIGVIVELAVWAPRRRRMVQTDAYGRTADGMPARRTTTDETY</sequence>
<protein>
    <recommendedName>
        <fullName evidence="2">DUF6458 domain-containing protein</fullName>
    </recommendedName>
</protein>
<reference evidence="3 4" key="1">
    <citation type="submission" date="2020-07" db="EMBL/GenBank/DDBJ databases">
        <title>Sequencing the genomes of 1000 actinobacteria strains.</title>
        <authorList>
            <person name="Klenk H.-P."/>
        </authorList>
    </citation>
    <scope>NUCLEOTIDE SEQUENCE [LARGE SCALE GENOMIC DNA]</scope>
    <source>
        <strain evidence="3 4">DSM 104001</strain>
    </source>
</reference>
<dbReference type="AlphaFoldDB" id="A0A853CE52"/>
<organism evidence="3 4">
    <name type="scientific">Petropleomorpha daqingensis</name>
    <dbReference type="NCBI Taxonomy" id="2026353"/>
    <lineage>
        <taxon>Bacteria</taxon>
        <taxon>Bacillati</taxon>
        <taxon>Actinomycetota</taxon>
        <taxon>Actinomycetes</taxon>
        <taxon>Geodermatophilales</taxon>
        <taxon>Geodermatophilaceae</taxon>
        <taxon>Petropleomorpha</taxon>
    </lineage>
</organism>
<feature type="transmembrane region" description="Helical" evidence="1">
    <location>
        <begin position="29"/>
        <end position="51"/>
    </location>
</feature>
<evidence type="ECO:0000313" key="4">
    <source>
        <dbReference type="Proteomes" id="UP000541969"/>
    </source>
</evidence>
<gene>
    <name evidence="3" type="ORF">GGQ55_002408</name>
</gene>
<dbReference type="RefSeq" id="WP_179717031.1">
    <property type="nucleotide sequence ID" value="NZ_JACBZT010000001.1"/>
</dbReference>
<dbReference type="EMBL" id="JACBZT010000001">
    <property type="protein sequence ID" value="NYJ06130.1"/>
    <property type="molecule type" value="Genomic_DNA"/>
</dbReference>
<evidence type="ECO:0000313" key="3">
    <source>
        <dbReference type="EMBL" id="NYJ06130.1"/>
    </source>
</evidence>
<name>A0A853CE52_9ACTN</name>
<evidence type="ECO:0000256" key="1">
    <source>
        <dbReference type="SAM" id="Phobius"/>
    </source>
</evidence>
<dbReference type="Proteomes" id="UP000541969">
    <property type="component" value="Unassembled WGS sequence"/>
</dbReference>
<dbReference type="Pfam" id="PF20059">
    <property type="entry name" value="DUF6458"/>
    <property type="match status" value="1"/>
</dbReference>
<evidence type="ECO:0000259" key="2">
    <source>
        <dbReference type="Pfam" id="PF20059"/>
    </source>
</evidence>
<feature type="domain" description="DUF6458" evidence="2">
    <location>
        <begin position="1"/>
        <end position="74"/>
    </location>
</feature>
<dbReference type="InterPro" id="IPR045597">
    <property type="entry name" value="DUF6458"/>
</dbReference>
<comment type="caution">
    <text evidence="3">The sequence shown here is derived from an EMBL/GenBank/DDBJ whole genome shotgun (WGS) entry which is preliminary data.</text>
</comment>
<proteinExistence type="predicted"/>
<accession>A0A853CE52</accession>